<dbReference type="ExpressionAtlas" id="A0A3L6EDW8">
    <property type="expression patterns" value="baseline"/>
</dbReference>
<evidence type="ECO:0000256" key="1">
    <source>
        <dbReference type="SAM" id="MobiDB-lite"/>
    </source>
</evidence>
<sequence>MPIHEAAVTTPHRSHSTSIRMQWSLASQRRARAPGQGKRRRSLLGSRSRHQHLCPDSPSYATLGSAQGMRSGWSAEGVADVWAGSVKKKCKRKVWTSARKHCRRLSAPAVAAAAWDGRKLPFGEVVKVSAIHAVGDKFSRKTLPSEPCEALGWEDCELLLVYEFMAKGSLENHLFSVHAKKSVAALQFVAWPLIRELFVSFYKANGSRKPNRKNFYGFIIICLNELHCCLNLNLYSLHRQHASEEQFRRFLLYEVDAIRKACASLKEGYLPPVTFIVVQKRHHTQFCPKDHRLHRQTYRRGNILPDSQCCS</sequence>
<gene>
    <name evidence="3" type="primary">AGO11_2</name>
    <name evidence="3" type="ORF">Zm00014a_024078</name>
</gene>
<accession>A0A3L6EDW8</accession>
<dbReference type="Gene3D" id="3.30.420.10">
    <property type="entry name" value="Ribonuclease H-like superfamily/Ribonuclease H"/>
    <property type="match status" value="1"/>
</dbReference>
<proteinExistence type="predicted"/>
<dbReference type="EMBL" id="NCVQ01000007">
    <property type="protein sequence ID" value="PWZ19244.1"/>
    <property type="molecule type" value="Genomic_DNA"/>
</dbReference>
<dbReference type="SUPFAM" id="SSF53098">
    <property type="entry name" value="Ribonuclease H-like"/>
    <property type="match status" value="1"/>
</dbReference>
<protein>
    <submittedName>
        <fullName evidence="3">Protein argonaute 11</fullName>
    </submittedName>
</protein>
<dbReference type="PROSITE" id="PS50822">
    <property type="entry name" value="PIWI"/>
    <property type="match status" value="1"/>
</dbReference>
<dbReference type="AlphaFoldDB" id="A0A3L6EDW8"/>
<dbReference type="InterPro" id="IPR012337">
    <property type="entry name" value="RNaseH-like_sf"/>
</dbReference>
<dbReference type="InterPro" id="IPR036397">
    <property type="entry name" value="RNaseH_sf"/>
</dbReference>
<feature type="compositionally biased region" description="Basic residues" evidence="1">
    <location>
        <begin position="29"/>
        <end position="52"/>
    </location>
</feature>
<dbReference type="GO" id="GO:0003676">
    <property type="term" value="F:nucleic acid binding"/>
    <property type="evidence" value="ECO:0007669"/>
    <property type="project" value="InterPro"/>
</dbReference>
<evidence type="ECO:0000313" key="3">
    <source>
        <dbReference type="EMBL" id="PWZ19244.1"/>
    </source>
</evidence>
<feature type="region of interest" description="Disordered" evidence="1">
    <location>
        <begin position="1"/>
        <end position="20"/>
    </location>
</feature>
<dbReference type="Proteomes" id="UP000251960">
    <property type="component" value="Chromosome 6"/>
</dbReference>
<evidence type="ECO:0000313" key="4">
    <source>
        <dbReference type="Proteomes" id="UP000251960"/>
    </source>
</evidence>
<feature type="region of interest" description="Disordered" evidence="1">
    <location>
        <begin position="25"/>
        <end position="60"/>
    </location>
</feature>
<reference evidence="3 4" key="1">
    <citation type="journal article" date="2018" name="Nat. Genet.">
        <title>Extensive intraspecific gene order and gene structural variations between Mo17 and other maize genomes.</title>
        <authorList>
            <person name="Sun S."/>
            <person name="Zhou Y."/>
            <person name="Chen J."/>
            <person name="Shi J."/>
            <person name="Zhao H."/>
            <person name="Zhao H."/>
            <person name="Song W."/>
            <person name="Zhang M."/>
            <person name="Cui Y."/>
            <person name="Dong X."/>
            <person name="Liu H."/>
            <person name="Ma X."/>
            <person name="Jiao Y."/>
            <person name="Wang B."/>
            <person name="Wei X."/>
            <person name="Stein J.C."/>
            <person name="Glaubitz J.C."/>
            <person name="Lu F."/>
            <person name="Yu G."/>
            <person name="Liang C."/>
            <person name="Fengler K."/>
            <person name="Li B."/>
            <person name="Rafalski A."/>
            <person name="Schnable P.S."/>
            <person name="Ware D.H."/>
            <person name="Buckler E.S."/>
            <person name="Lai J."/>
        </authorList>
    </citation>
    <scope>NUCLEOTIDE SEQUENCE [LARGE SCALE GENOMIC DNA]</scope>
    <source>
        <strain evidence="4">cv. Missouri 17</strain>
        <tissue evidence="3">Seedling</tissue>
    </source>
</reference>
<dbReference type="Pfam" id="PF02171">
    <property type="entry name" value="Piwi"/>
    <property type="match status" value="1"/>
</dbReference>
<dbReference type="InterPro" id="IPR003165">
    <property type="entry name" value="Piwi"/>
</dbReference>
<evidence type="ECO:0000259" key="2">
    <source>
        <dbReference type="PROSITE" id="PS50822"/>
    </source>
</evidence>
<name>A0A3L6EDW8_MAIZE</name>
<organism evidence="3 4">
    <name type="scientific">Zea mays</name>
    <name type="common">Maize</name>
    <dbReference type="NCBI Taxonomy" id="4577"/>
    <lineage>
        <taxon>Eukaryota</taxon>
        <taxon>Viridiplantae</taxon>
        <taxon>Streptophyta</taxon>
        <taxon>Embryophyta</taxon>
        <taxon>Tracheophyta</taxon>
        <taxon>Spermatophyta</taxon>
        <taxon>Magnoliopsida</taxon>
        <taxon>Liliopsida</taxon>
        <taxon>Poales</taxon>
        <taxon>Poaceae</taxon>
        <taxon>PACMAD clade</taxon>
        <taxon>Panicoideae</taxon>
        <taxon>Andropogonodae</taxon>
        <taxon>Andropogoneae</taxon>
        <taxon>Tripsacinae</taxon>
        <taxon>Zea</taxon>
    </lineage>
</organism>
<dbReference type="PANTHER" id="PTHR22891">
    <property type="entry name" value="EUKARYOTIC TRANSLATION INITIATION FACTOR 2C"/>
    <property type="match status" value="1"/>
</dbReference>
<comment type="caution">
    <text evidence="3">The sequence shown here is derived from an EMBL/GenBank/DDBJ whole genome shotgun (WGS) entry which is preliminary data.</text>
</comment>
<feature type="domain" description="Piwi" evidence="2">
    <location>
        <begin position="237"/>
        <end position="286"/>
    </location>
</feature>